<dbReference type="EMBL" id="NISI01000003">
    <property type="protein sequence ID" value="OWR04063.1"/>
    <property type="molecule type" value="Genomic_DNA"/>
</dbReference>
<dbReference type="AlphaFoldDB" id="A0A254NG79"/>
<name>A0A254NG79_9BURK</name>
<organism evidence="1 2">
    <name type="scientific">Roseateles puraquae</name>
    <dbReference type="NCBI Taxonomy" id="431059"/>
    <lineage>
        <taxon>Bacteria</taxon>
        <taxon>Pseudomonadati</taxon>
        <taxon>Pseudomonadota</taxon>
        <taxon>Betaproteobacteria</taxon>
        <taxon>Burkholderiales</taxon>
        <taxon>Sphaerotilaceae</taxon>
        <taxon>Roseateles</taxon>
    </lineage>
</organism>
<evidence type="ECO:0000313" key="2">
    <source>
        <dbReference type="Proteomes" id="UP000197446"/>
    </source>
</evidence>
<gene>
    <name evidence="1" type="ORF">CDO81_10085</name>
</gene>
<keyword evidence="2" id="KW-1185">Reference proteome</keyword>
<accession>A0A254NG79</accession>
<protein>
    <submittedName>
        <fullName evidence="1">Uncharacterized protein</fullName>
    </submittedName>
</protein>
<proteinExistence type="predicted"/>
<comment type="caution">
    <text evidence="1">The sequence shown here is derived from an EMBL/GenBank/DDBJ whole genome shotgun (WGS) entry which is preliminary data.</text>
</comment>
<evidence type="ECO:0000313" key="1">
    <source>
        <dbReference type="EMBL" id="OWR04063.1"/>
    </source>
</evidence>
<dbReference type="Proteomes" id="UP000197446">
    <property type="component" value="Unassembled WGS sequence"/>
</dbReference>
<sequence>MRVSPLELYHRAGRFATGMHDDSLRRRLLKHAAHVVKVVGSRSTPADHHFGEYGELVPPTTVASNHLKCIKHLLQGSLQDDHAILSFGKFVKFDYAKSTPLLLGLRRQ</sequence>
<reference evidence="1 2" key="1">
    <citation type="journal article" date="2007" name="Int. J. Syst. Evol. Microbiol.">
        <title>Description of Pelomonas aquatica sp. nov. and Pelomonas puraquae sp. nov., isolated from industrial and haemodialysis water.</title>
        <authorList>
            <person name="Gomila M."/>
            <person name="Bowien B."/>
            <person name="Falsen E."/>
            <person name="Moore E.R."/>
            <person name="Lalucat J."/>
        </authorList>
    </citation>
    <scope>NUCLEOTIDE SEQUENCE [LARGE SCALE GENOMIC DNA]</scope>
    <source>
        <strain evidence="1 2">CCUG 52769</strain>
    </source>
</reference>